<dbReference type="InterPro" id="IPR029060">
    <property type="entry name" value="PIN-like_dom_sf"/>
</dbReference>
<name>A0A9X5C9K0_9FIRM</name>
<comment type="caution">
    <text evidence="2">The sequence shown here is derived from an EMBL/GenBank/DDBJ whole genome shotgun (WGS) entry which is preliminary data.</text>
</comment>
<dbReference type="CDD" id="cd09871">
    <property type="entry name" value="PIN_MtVapC28-VapC30-like"/>
    <property type="match status" value="1"/>
</dbReference>
<dbReference type="Proteomes" id="UP000474104">
    <property type="component" value="Unassembled WGS sequence"/>
</dbReference>
<dbReference type="EMBL" id="VIRB01000023">
    <property type="protein sequence ID" value="NDO67431.1"/>
    <property type="molecule type" value="Genomic_DNA"/>
</dbReference>
<sequence>MRIMLDTNVLISMILFPGKAFQKMLDFITRSHHLVLSSFVVDELFAVVERKFPGKRKAIDEYLLNLAYELVYTPRHMPGGLFEIRDVNDYPVLYTAIIENVDIFITGDKDFLGIGVEIPEIMTPADFMEKYVP</sequence>
<organism evidence="2 3">
    <name type="scientific">Schaedlerella arabinosiphila</name>
    <dbReference type="NCBI Taxonomy" id="2044587"/>
    <lineage>
        <taxon>Bacteria</taxon>
        <taxon>Bacillati</taxon>
        <taxon>Bacillota</taxon>
        <taxon>Clostridia</taxon>
        <taxon>Lachnospirales</taxon>
        <taxon>Lachnospiraceae</taxon>
        <taxon>Schaedlerella</taxon>
    </lineage>
</organism>
<dbReference type="OrthoDB" id="335825at2"/>
<evidence type="ECO:0000313" key="3">
    <source>
        <dbReference type="Proteomes" id="UP000474104"/>
    </source>
</evidence>
<dbReference type="Gene3D" id="3.40.50.1010">
    <property type="entry name" value="5'-nuclease"/>
    <property type="match status" value="1"/>
</dbReference>
<reference evidence="2 3" key="1">
    <citation type="submission" date="2019-07" db="EMBL/GenBank/DDBJ databases">
        <title>Draft genome sequences of 15 bacterial species constituting the stable defined intestinal microbiota of the GM15 gnotobiotic mouse model.</title>
        <authorList>
            <person name="Elie C."/>
            <person name="Mathieu A."/>
            <person name="Saliou A."/>
            <person name="Darnaud M."/>
            <person name="Leulier F."/>
            <person name="Tamellini A."/>
        </authorList>
    </citation>
    <scope>NUCLEOTIDE SEQUENCE [LARGE SCALE GENOMIC DNA]</scope>
    <source>
        <strain evidence="3">ASF 502</strain>
    </source>
</reference>
<dbReference type="RefSeq" id="WP_004068732.1">
    <property type="nucleotide sequence ID" value="NZ_VIRB01000023.1"/>
</dbReference>
<dbReference type="NCBIfam" id="TIGR00305">
    <property type="entry name" value="putative toxin-antitoxin system toxin component, PIN family"/>
    <property type="match status" value="1"/>
</dbReference>
<dbReference type="InterPro" id="IPR002716">
    <property type="entry name" value="PIN_dom"/>
</dbReference>
<evidence type="ECO:0000313" key="2">
    <source>
        <dbReference type="EMBL" id="NDO67431.1"/>
    </source>
</evidence>
<dbReference type="SUPFAM" id="SSF88723">
    <property type="entry name" value="PIN domain-like"/>
    <property type="match status" value="1"/>
</dbReference>
<dbReference type="Pfam" id="PF13470">
    <property type="entry name" value="PIN_3"/>
    <property type="match status" value="1"/>
</dbReference>
<protein>
    <submittedName>
        <fullName evidence="2">Toxin-antitoxin system toxin component, PIN family</fullName>
    </submittedName>
</protein>
<evidence type="ECO:0000259" key="1">
    <source>
        <dbReference type="SMART" id="SM00670"/>
    </source>
</evidence>
<accession>A0A9X5C9K0</accession>
<dbReference type="SMART" id="SM00670">
    <property type="entry name" value="PINc"/>
    <property type="match status" value="1"/>
</dbReference>
<proteinExistence type="predicted"/>
<dbReference type="PANTHER" id="PTHR34610">
    <property type="entry name" value="SSL7007 PROTEIN"/>
    <property type="match status" value="1"/>
</dbReference>
<dbReference type="PANTHER" id="PTHR34610:SF4">
    <property type="entry name" value="SLL8027 PROTEIN"/>
    <property type="match status" value="1"/>
</dbReference>
<dbReference type="InterPro" id="IPR002850">
    <property type="entry name" value="PIN_toxin-like"/>
</dbReference>
<dbReference type="AlphaFoldDB" id="A0A9X5C9K0"/>
<feature type="domain" description="PIN" evidence="1">
    <location>
        <begin position="1"/>
        <end position="113"/>
    </location>
</feature>
<gene>
    <name evidence="2" type="ORF">FMM80_01235</name>
</gene>